<evidence type="ECO:0000256" key="1">
    <source>
        <dbReference type="SAM" id="MobiDB-lite"/>
    </source>
</evidence>
<feature type="region of interest" description="Disordered" evidence="1">
    <location>
        <begin position="540"/>
        <end position="605"/>
    </location>
</feature>
<feature type="compositionally biased region" description="Basic residues" evidence="1">
    <location>
        <begin position="588"/>
        <end position="597"/>
    </location>
</feature>
<accession>A0A4Q1BAM4</accession>
<dbReference type="CDD" id="cd22744">
    <property type="entry name" value="OTU"/>
    <property type="match status" value="1"/>
</dbReference>
<dbReference type="Pfam" id="PF02338">
    <property type="entry name" value="OTU"/>
    <property type="match status" value="1"/>
</dbReference>
<dbReference type="EMBL" id="SDIL01000208">
    <property type="protein sequence ID" value="RXK34714.1"/>
    <property type="molecule type" value="Genomic_DNA"/>
</dbReference>
<dbReference type="STRING" id="5217.A0A4Q1BAM4"/>
<dbReference type="SUPFAM" id="SSF54001">
    <property type="entry name" value="Cysteine proteinases"/>
    <property type="match status" value="1"/>
</dbReference>
<protein>
    <recommendedName>
        <fullName evidence="2">OTU domain-containing protein</fullName>
    </recommendedName>
</protein>
<dbReference type="OrthoDB" id="2564822at2759"/>
<name>A0A4Q1BAM4_TREME</name>
<keyword evidence="4" id="KW-1185">Reference proteome</keyword>
<dbReference type="InParanoid" id="A0A4Q1BAM4"/>
<evidence type="ECO:0000313" key="3">
    <source>
        <dbReference type="EMBL" id="RXK34714.1"/>
    </source>
</evidence>
<reference evidence="3 4" key="1">
    <citation type="submission" date="2016-06" db="EMBL/GenBank/DDBJ databases">
        <title>Evolution of pathogenesis and genome organization in the Tremellales.</title>
        <authorList>
            <person name="Cuomo C."/>
            <person name="Litvintseva A."/>
            <person name="Heitman J."/>
            <person name="Chen Y."/>
            <person name="Sun S."/>
            <person name="Springer D."/>
            <person name="Dromer F."/>
            <person name="Young S."/>
            <person name="Zeng Q."/>
            <person name="Chapman S."/>
            <person name="Gujja S."/>
            <person name="Saif S."/>
            <person name="Birren B."/>
        </authorList>
    </citation>
    <scope>NUCLEOTIDE SEQUENCE [LARGE SCALE GENOMIC DNA]</scope>
    <source>
        <strain evidence="3 4">ATCC 28783</strain>
    </source>
</reference>
<dbReference type="PANTHER" id="PTHR34863">
    <property type="entry name" value="EXPRESSED PROTEIN"/>
    <property type="match status" value="1"/>
</dbReference>
<dbReference type="InterPro" id="IPR038765">
    <property type="entry name" value="Papain-like_cys_pep_sf"/>
</dbReference>
<dbReference type="Proteomes" id="UP000289152">
    <property type="component" value="Unassembled WGS sequence"/>
</dbReference>
<evidence type="ECO:0000259" key="2">
    <source>
        <dbReference type="PROSITE" id="PS50802"/>
    </source>
</evidence>
<dbReference type="PROSITE" id="PS50802">
    <property type="entry name" value="OTU"/>
    <property type="match status" value="1"/>
</dbReference>
<organism evidence="3 4">
    <name type="scientific">Tremella mesenterica</name>
    <name type="common">Jelly fungus</name>
    <dbReference type="NCBI Taxonomy" id="5217"/>
    <lineage>
        <taxon>Eukaryota</taxon>
        <taxon>Fungi</taxon>
        <taxon>Dikarya</taxon>
        <taxon>Basidiomycota</taxon>
        <taxon>Agaricomycotina</taxon>
        <taxon>Tremellomycetes</taxon>
        <taxon>Tremellales</taxon>
        <taxon>Tremellaceae</taxon>
        <taxon>Tremella</taxon>
    </lineage>
</organism>
<comment type="caution">
    <text evidence="3">The sequence shown here is derived from an EMBL/GenBank/DDBJ whole genome shotgun (WGS) entry which is preliminary data.</text>
</comment>
<sequence>MSATTPSQTIVGITALPFLQKFHLFSRLSSKAQGTVMSTLQKGPQDVDKWEISMSPSFYGGQFGSSLAVVKLSSHQPKLKTTNEGDRGHEFSNWLLLAECTHQLWVDTAVKDSFFRELKRWRMIQPADVPWVATYGSAHVPVSLLVHCLNKAQCPTIHLKSYGQKLPLVPELLGTDPAEVSHPLSHLNQWDIGVTYKSPHIFLFAPLKGTTKEMSLYPMIVPGSLDYGSILVDIVYKGTNYKVKIYPRLVHLIKSFNSRIQGDIPRTMDAVRKRGKACFKMIHRMGSVPQWDMGGFRLEVTVQARSLASARRKVEGVPFLDINFWRDPGTHPQGHSLERFKVDIKVLSKAALLMNAHWVYQRAMDMGIFRGDSNIRPSRGHLQGITDVLASFGWNAGRRNPSKSLNPHAWWTGDRGDRMDRRVMGQLGTINLVVPLGGLSCGDTFNSLSTLSHLTQKFKGKTGVQQLLKILRHMKTRGSVPCPKGDTDNKHRMNIHGWKPLRMKCGLKSCHFNMDEAHCFKWFAALVDRGHVSREAVGMSHLQQRRDPPIHVPSPEPEEPLEDKVPQVVSLPPHKRRRLDDAGESTRTSRRFNKNGRGHIVTDPELQTTCPIPGLSPDNLVPLNLLDTNVPQLYHTRWTKSDGNCQFSAFARALQRDHVNQKQIRATVVQWIRDHSEDFIGYVPGGTSEFNKYLGDISKNGTWGDNLTLQAACAAFKVCVLVLKEEDDGRTLWVEVGSRGESEAVFWLYLYNSHYENLVDGM</sequence>
<dbReference type="InterPro" id="IPR003323">
    <property type="entry name" value="OTU_dom"/>
</dbReference>
<dbReference type="VEuPathDB" id="FungiDB:TREMEDRAFT_66609"/>
<feature type="domain" description="OTU" evidence="2">
    <location>
        <begin position="634"/>
        <end position="761"/>
    </location>
</feature>
<gene>
    <name evidence="3" type="ORF">M231_08030</name>
</gene>
<dbReference type="AlphaFoldDB" id="A0A4Q1BAM4"/>
<proteinExistence type="predicted"/>
<evidence type="ECO:0000313" key="4">
    <source>
        <dbReference type="Proteomes" id="UP000289152"/>
    </source>
</evidence>
<dbReference type="Gene3D" id="3.90.70.80">
    <property type="match status" value="1"/>
</dbReference>
<dbReference type="PANTHER" id="PTHR34863:SF1">
    <property type="entry name" value="OTU DOMAIN-CONTAINING PROTEIN"/>
    <property type="match status" value="1"/>
</dbReference>